<proteinExistence type="predicted"/>
<name>A0ACC0P9N8_RHOML</name>
<organism evidence="1 2">
    <name type="scientific">Rhododendron molle</name>
    <name type="common">Chinese azalea</name>
    <name type="synonym">Azalea mollis</name>
    <dbReference type="NCBI Taxonomy" id="49168"/>
    <lineage>
        <taxon>Eukaryota</taxon>
        <taxon>Viridiplantae</taxon>
        <taxon>Streptophyta</taxon>
        <taxon>Embryophyta</taxon>
        <taxon>Tracheophyta</taxon>
        <taxon>Spermatophyta</taxon>
        <taxon>Magnoliopsida</taxon>
        <taxon>eudicotyledons</taxon>
        <taxon>Gunneridae</taxon>
        <taxon>Pentapetalae</taxon>
        <taxon>asterids</taxon>
        <taxon>Ericales</taxon>
        <taxon>Ericaceae</taxon>
        <taxon>Ericoideae</taxon>
        <taxon>Rhodoreae</taxon>
        <taxon>Rhododendron</taxon>
    </lineage>
</organism>
<dbReference type="Proteomes" id="UP001062846">
    <property type="component" value="Chromosome 3"/>
</dbReference>
<keyword evidence="2" id="KW-1185">Reference proteome</keyword>
<protein>
    <submittedName>
        <fullName evidence="1">Uncharacterized protein</fullName>
    </submittedName>
</protein>
<evidence type="ECO:0000313" key="2">
    <source>
        <dbReference type="Proteomes" id="UP001062846"/>
    </source>
</evidence>
<accession>A0ACC0P9N8</accession>
<sequence length="345" mass="40921">MIYLWVGNYSSHEWDINEDEGNKIFDELVEKGFIQPIYQNCSLEPNSCRMSLSVRSTLYKEAERRGFTSNDNLDFRFIRSYEWAHSSLINIGEAIINWKPEIIKNKDYIRSLHLGRCTLQGEQSQGKASKEQLSRPPPTLPPRLQKLDLQCFPTECLTDWLWSSEIWGLKKLYIRGGILCDLGQIQKRQGNWWSVEILRLKYLRKLKIDWSELEILFPNLIHLHQEECPKLTNFPCDERGVWMNVEAPCDERTEFDELRKDVTKLRLQISSRVKICPADSNPHRKRWPNINEAEDRMSHYFYKEPEDAHIGDFDGLLEAFHDLCLRWRHCLLCFFKFPPEAIIKR</sequence>
<reference evidence="1" key="1">
    <citation type="submission" date="2022-02" db="EMBL/GenBank/DDBJ databases">
        <title>Plant Genome Project.</title>
        <authorList>
            <person name="Zhang R.-G."/>
        </authorList>
    </citation>
    <scope>NUCLEOTIDE SEQUENCE</scope>
    <source>
        <strain evidence="1">AT1</strain>
    </source>
</reference>
<comment type="caution">
    <text evidence="1">The sequence shown here is derived from an EMBL/GenBank/DDBJ whole genome shotgun (WGS) entry which is preliminary data.</text>
</comment>
<evidence type="ECO:0000313" key="1">
    <source>
        <dbReference type="EMBL" id="KAI8562271.1"/>
    </source>
</evidence>
<dbReference type="EMBL" id="CM046390">
    <property type="protein sequence ID" value="KAI8562271.1"/>
    <property type="molecule type" value="Genomic_DNA"/>
</dbReference>
<gene>
    <name evidence="1" type="ORF">RHMOL_Rhmol03G0022200</name>
</gene>